<sequence>MAVSHGGGPAAGSGAVRKFPTGANYAEALQHPEVCFRDPGLKHGTVQQTPVLGPKAISGNFASVFSVTAPDGQRYALKCFTRDSTSLTRRYAAISSALGALSHTWSVGFEFLDEGVLVAGEWYPVVKMAWVQGTDLLTWLDRNRTDTAAVQALADRFLALVADLDKVGIAHGDLQHGNILVASDGTLHLVDYDGMYVPALKGEKATENGHRNYQSPSRTAADFGPAMDRFSAWVIQLSLLAVAADPGLWTQLHDPQGEFLILSEADFTEPAMSLAWPMLLGHPDERIRAVATRVRNLLGKPCSALPALTPDAVALPKQRSASGKGKGKATAWGTAKGGSRSAATAPPTTSGPLQQGVPAWMAGHIPAAAAGGTAAQAGPGPAGQPAPGFGRRRAGDLVVAASALLGNAAPGALALAAVQPYGYLPLTQGIALAVSGAAIGLGRRLRPECRDAKARVRELRLRARELKNPSTAHQRLEKDIRKLDESVAKNNAASDKRLQALTTELKDGQARITVDLNRSTGRIQKQLTELATKEARRIADALAPAVRTHIQERLRRTSIQEARKLTNMGDKMVRALMDAGIRTAADFTGVAFAQQGGAYLVGTSGQWIRVPGIGEARANTLESWRRGLEQRARATAPTKVPPPVMANIQIEMATLRNQLNDELKQIETGAQRSRDALKNRIADERQRLTAERQRRGVESQRQRAELIQRQKRLAGSEAELARVRTDLATARAETRRTLGTRRYVKLLATGR</sequence>
<accession>A0A918ZFC3</accession>
<dbReference type="EMBL" id="BNAT01000034">
    <property type="protein sequence ID" value="GHE49904.1"/>
    <property type="molecule type" value="Genomic_DNA"/>
</dbReference>
<reference evidence="4" key="2">
    <citation type="submission" date="2020-09" db="EMBL/GenBank/DDBJ databases">
        <authorList>
            <person name="Sun Q."/>
            <person name="Zhou Y."/>
        </authorList>
    </citation>
    <scope>NUCLEOTIDE SEQUENCE</scope>
    <source>
        <strain evidence="4">CGMCC 4.7403</strain>
    </source>
</reference>
<evidence type="ECO:0000313" key="4">
    <source>
        <dbReference type="EMBL" id="GHE49904.1"/>
    </source>
</evidence>
<dbReference type="RefSeq" id="WP_189786581.1">
    <property type="nucleotide sequence ID" value="NZ_BNAT01000034.1"/>
</dbReference>
<feature type="compositionally biased region" description="Low complexity" evidence="2">
    <location>
        <begin position="320"/>
        <end position="339"/>
    </location>
</feature>
<dbReference type="GO" id="GO:0005524">
    <property type="term" value="F:ATP binding"/>
    <property type="evidence" value="ECO:0007669"/>
    <property type="project" value="InterPro"/>
</dbReference>
<dbReference type="GO" id="GO:0004672">
    <property type="term" value="F:protein kinase activity"/>
    <property type="evidence" value="ECO:0007669"/>
    <property type="project" value="InterPro"/>
</dbReference>
<evidence type="ECO:0000259" key="3">
    <source>
        <dbReference type="PROSITE" id="PS50011"/>
    </source>
</evidence>
<keyword evidence="5" id="KW-1185">Reference proteome</keyword>
<evidence type="ECO:0000313" key="5">
    <source>
        <dbReference type="Proteomes" id="UP000603227"/>
    </source>
</evidence>
<dbReference type="InterPro" id="IPR000719">
    <property type="entry name" value="Prot_kinase_dom"/>
</dbReference>
<feature type="region of interest" description="Disordered" evidence="2">
    <location>
        <begin position="316"/>
        <end position="357"/>
    </location>
</feature>
<keyword evidence="1" id="KW-0175">Coiled coil</keyword>
<proteinExistence type="predicted"/>
<dbReference type="SUPFAM" id="SSF56112">
    <property type="entry name" value="Protein kinase-like (PK-like)"/>
    <property type="match status" value="1"/>
</dbReference>
<name>A0A918ZFC3_9ACTN</name>
<dbReference type="PROSITE" id="PS50011">
    <property type="entry name" value="PROTEIN_KINASE_DOM"/>
    <property type="match status" value="1"/>
</dbReference>
<dbReference type="Gene3D" id="1.10.510.10">
    <property type="entry name" value="Transferase(Phosphotransferase) domain 1"/>
    <property type="match status" value="1"/>
</dbReference>
<organism evidence="4 5">
    <name type="scientific">Streptomyces capitiformicae</name>
    <dbReference type="NCBI Taxonomy" id="2014920"/>
    <lineage>
        <taxon>Bacteria</taxon>
        <taxon>Bacillati</taxon>
        <taxon>Actinomycetota</taxon>
        <taxon>Actinomycetes</taxon>
        <taxon>Kitasatosporales</taxon>
        <taxon>Streptomycetaceae</taxon>
        <taxon>Streptomyces</taxon>
    </lineage>
</organism>
<evidence type="ECO:0000256" key="2">
    <source>
        <dbReference type="SAM" id="MobiDB-lite"/>
    </source>
</evidence>
<gene>
    <name evidence="4" type="ORF">GCM10017771_71480</name>
</gene>
<evidence type="ECO:0000256" key="1">
    <source>
        <dbReference type="SAM" id="Coils"/>
    </source>
</evidence>
<dbReference type="AlphaFoldDB" id="A0A918ZFC3"/>
<reference evidence="4" key="1">
    <citation type="journal article" date="2014" name="Int. J. Syst. Evol. Microbiol.">
        <title>Complete genome sequence of Corynebacterium casei LMG S-19264T (=DSM 44701T), isolated from a smear-ripened cheese.</title>
        <authorList>
            <consortium name="US DOE Joint Genome Institute (JGI-PGF)"/>
            <person name="Walter F."/>
            <person name="Albersmeier A."/>
            <person name="Kalinowski J."/>
            <person name="Ruckert C."/>
        </authorList>
    </citation>
    <scope>NUCLEOTIDE SEQUENCE</scope>
    <source>
        <strain evidence="4">CGMCC 4.7403</strain>
    </source>
</reference>
<comment type="caution">
    <text evidence="4">The sequence shown here is derived from an EMBL/GenBank/DDBJ whole genome shotgun (WGS) entry which is preliminary data.</text>
</comment>
<dbReference type="Proteomes" id="UP000603227">
    <property type="component" value="Unassembled WGS sequence"/>
</dbReference>
<dbReference type="InterPro" id="IPR011009">
    <property type="entry name" value="Kinase-like_dom_sf"/>
</dbReference>
<feature type="domain" description="Protein kinase" evidence="3">
    <location>
        <begin position="50"/>
        <end position="298"/>
    </location>
</feature>
<protein>
    <recommendedName>
        <fullName evidence="3">Protein kinase domain-containing protein</fullName>
    </recommendedName>
</protein>
<feature type="coiled-coil region" evidence="1">
    <location>
        <begin position="645"/>
        <end position="733"/>
    </location>
</feature>